<reference evidence="2" key="2">
    <citation type="submission" date="2023-11" db="UniProtKB">
        <authorList>
            <consortium name="WormBaseParasite"/>
        </authorList>
    </citation>
    <scope>IDENTIFICATION</scope>
</reference>
<reference evidence="1" key="1">
    <citation type="submission" date="2022-06" db="EMBL/GenBank/DDBJ databases">
        <authorList>
            <person name="Berger JAMES D."/>
            <person name="Berger JAMES D."/>
        </authorList>
    </citation>
    <scope>NUCLEOTIDE SEQUENCE [LARGE SCALE GENOMIC DNA]</scope>
</reference>
<sequence length="190" mass="21811">MVYFAYNQIAFVTLLAFAAVNAVQPLNYQLLIMFISAVDENIRGFKPIVDGAEQAVQNLTDKILIQNASLRGEIETYVNCLKTANKYIWGEIALNKIADRVSREKNLRAQEILKCCRQEALEYSNLNQLNLLTRTLYDHKHWVAMQVCESISLYEFTSQLQISIRKRCKRCDLVSKIVSACLMLVIRQAQ</sequence>
<dbReference type="Proteomes" id="UP000050795">
    <property type="component" value="Unassembled WGS sequence"/>
</dbReference>
<proteinExistence type="predicted"/>
<organism evidence="1 2">
    <name type="scientific">Trichobilharzia regenti</name>
    <name type="common">Nasal bird schistosome</name>
    <dbReference type="NCBI Taxonomy" id="157069"/>
    <lineage>
        <taxon>Eukaryota</taxon>
        <taxon>Metazoa</taxon>
        <taxon>Spiralia</taxon>
        <taxon>Lophotrochozoa</taxon>
        <taxon>Platyhelminthes</taxon>
        <taxon>Trematoda</taxon>
        <taxon>Digenea</taxon>
        <taxon>Strigeidida</taxon>
        <taxon>Schistosomatoidea</taxon>
        <taxon>Schistosomatidae</taxon>
        <taxon>Trichobilharzia</taxon>
    </lineage>
</organism>
<keyword evidence="1" id="KW-1185">Reference proteome</keyword>
<accession>A0AA85J489</accession>
<evidence type="ECO:0000313" key="2">
    <source>
        <dbReference type="WBParaSite" id="TREG1_143310.4"/>
    </source>
</evidence>
<name>A0AA85J489_TRIRE</name>
<protein>
    <submittedName>
        <fullName evidence="2">Uncharacterized protein</fullName>
    </submittedName>
</protein>
<evidence type="ECO:0000313" key="1">
    <source>
        <dbReference type="Proteomes" id="UP000050795"/>
    </source>
</evidence>
<dbReference type="WBParaSite" id="TREG1_143310.4">
    <property type="protein sequence ID" value="TREG1_143310.4"/>
    <property type="gene ID" value="TREG1_143310"/>
</dbReference>
<dbReference type="AlphaFoldDB" id="A0AA85J489"/>